<dbReference type="EC" id="2.5.1.10" evidence="3"/>
<dbReference type="SUPFAM" id="SSF48576">
    <property type="entry name" value="Terpenoid synthases"/>
    <property type="match status" value="1"/>
</dbReference>
<dbReference type="CDD" id="cd00685">
    <property type="entry name" value="Trans_IPPS_HT"/>
    <property type="match status" value="1"/>
</dbReference>
<keyword evidence="6" id="KW-0479">Metal-binding</keyword>
<evidence type="ECO:0000256" key="8">
    <source>
        <dbReference type="ARBA" id="ARBA00023229"/>
    </source>
</evidence>
<evidence type="ECO:0000256" key="5">
    <source>
        <dbReference type="ARBA" id="ARBA00022679"/>
    </source>
</evidence>
<evidence type="ECO:0000256" key="10">
    <source>
        <dbReference type="ARBA" id="ARBA00032873"/>
    </source>
</evidence>
<evidence type="ECO:0000256" key="6">
    <source>
        <dbReference type="ARBA" id="ARBA00022723"/>
    </source>
</evidence>
<dbReference type="InterPro" id="IPR053378">
    <property type="entry name" value="Prenyl_diphosphate_synthase"/>
</dbReference>
<dbReference type="GO" id="GO:0005737">
    <property type="term" value="C:cytoplasm"/>
    <property type="evidence" value="ECO:0007669"/>
    <property type="project" value="UniProtKB-ARBA"/>
</dbReference>
<evidence type="ECO:0000313" key="14">
    <source>
        <dbReference type="Proteomes" id="UP000886748"/>
    </source>
</evidence>
<dbReference type="NCBIfam" id="NF045485">
    <property type="entry name" value="FPPsyn"/>
    <property type="match status" value="1"/>
</dbReference>
<gene>
    <name evidence="13" type="ORF">IAD26_07425</name>
</gene>
<evidence type="ECO:0000256" key="9">
    <source>
        <dbReference type="ARBA" id="ARBA00032380"/>
    </source>
</evidence>
<evidence type="ECO:0000256" key="12">
    <source>
        <dbReference type="RuleBase" id="RU004466"/>
    </source>
</evidence>
<keyword evidence="5 12" id="KW-0808">Transferase</keyword>
<keyword evidence="7" id="KW-0460">Magnesium</keyword>
<dbReference type="PROSITE" id="PS00723">
    <property type="entry name" value="POLYPRENYL_SYNTHASE_1"/>
    <property type="match status" value="1"/>
</dbReference>
<evidence type="ECO:0000256" key="2">
    <source>
        <dbReference type="ARBA" id="ARBA00006706"/>
    </source>
</evidence>
<evidence type="ECO:0000313" key="13">
    <source>
        <dbReference type="EMBL" id="HIU92946.1"/>
    </source>
</evidence>
<reference evidence="13" key="1">
    <citation type="submission" date="2020-10" db="EMBL/GenBank/DDBJ databases">
        <authorList>
            <person name="Gilroy R."/>
        </authorList>
    </citation>
    <scope>NUCLEOTIDE SEQUENCE</scope>
    <source>
        <strain evidence="13">CHK154-7741</strain>
    </source>
</reference>
<protein>
    <recommendedName>
        <fullName evidence="4">Farnesyl diphosphate synthase</fullName>
        <ecNumber evidence="3">2.5.1.10</ecNumber>
    </recommendedName>
    <alternativeName>
        <fullName evidence="10">(2E,6E)-farnesyl diphosphate synthase</fullName>
    </alternativeName>
    <alternativeName>
        <fullName evidence="9">Geranyltranstransferase</fullName>
    </alternativeName>
</protein>
<keyword evidence="8" id="KW-0414">Isoprene biosynthesis</keyword>
<dbReference type="Pfam" id="PF00348">
    <property type="entry name" value="polyprenyl_synt"/>
    <property type="match status" value="1"/>
</dbReference>
<dbReference type="PANTHER" id="PTHR43281:SF1">
    <property type="entry name" value="FARNESYL DIPHOSPHATE SYNTHASE"/>
    <property type="match status" value="1"/>
</dbReference>
<name>A0A9D1N108_9CLOT</name>
<dbReference type="InterPro" id="IPR008949">
    <property type="entry name" value="Isoprenoid_synthase_dom_sf"/>
</dbReference>
<dbReference type="Gene3D" id="1.10.600.10">
    <property type="entry name" value="Farnesyl Diphosphate Synthase"/>
    <property type="match status" value="1"/>
</dbReference>
<evidence type="ECO:0000256" key="4">
    <source>
        <dbReference type="ARBA" id="ARBA00015100"/>
    </source>
</evidence>
<organism evidence="13 14">
    <name type="scientific">Candidatus Limenecus avicola</name>
    <dbReference type="NCBI Taxonomy" id="2840847"/>
    <lineage>
        <taxon>Bacteria</taxon>
        <taxon>Bacillati</taxon>
        <taxon>Bacillota</taxon>
        <taxon>Clostridia</taxon>
        <taxon>Eubacteriales</taxon>
        <taxon>Clostridiaceae</taxon>
        <taxon>Clostridiaceae incertae sedis</taxon>
        <taxon>Candidatus Limenecus</taxon>
    </lineage>
</organism>
<dbReference type="SFLD" id="SFLDS00005">
    <property type="entry name" value="Isoprenoid_Synthase_Type_I"/>
    <property type="match status" value="1"/>
</dbReference>
<dbReference type="InterPro" id="IPR000092">
    <property type="entry name" value="Polyprenyl_synt"/>
</dbReference>
<accession>A0A9D1N108</accession>
<dbReference type="PROSITE" id="PS00444">
    <property type="entry name" value="POLYPRENYL_SYNTHASE_2"/>
    <property type="match status" value="1"/>
</dbReference>
<evidence type="ECO:0000256" key="7">
    <source>
        <dbReference type="ARBA" id="ARBA00022842"/>
    </source>
</evidence>
<sequence>MEQNVKKQLEDYKKLIEQKLDEYIPVEYPEKIWESMRYSVLAGGKRLRPILCLEACRVICGSYEPAIPTACAIEMLHSQSLIHDDLPCMDNDDYRRGKLTNHKVFGESTAVLAGDALLSFAPQVIIQKTDKKTDAYILLKVLEEFVVNAGAEKLIAGQVVDIDSEGKQIDKQTLNYIHENKTGALFKLSLRTGAILGNADDSKLEALTEYAEKLGLAFQIMDDILDVTSTLEELGKTPGKDAQEGKVTYVSFYGVEESKKQLASLCAQACDILEKNKIESDVLKAIVNSINERVN</sequence>
<reference evidence="13" key="2">
    <citation type="journal article" date="2021" name="PeerJ">
        <title>Extensive microbial diversity within the chicken gut microbiome revealed by metagenomics and culture.</title>
        <authorList>
            <person name="Gilroy R."/>
            <person name="Ravi A."/>
            <person name="Getino M."/>
            <person name="Pursley I."/>
            <person name="Horton D.L."/>
            <person name="Alikhan N.F."/>
            <person name="Baker D."/>
            <person name="Gharbi K."/>
            <person name="Hall N."/>
            <person name="Watson M."/>
            <person name="Adriaenssens E.M."/>
            <person name="Foster-Nyarko E."/>
            <person name="Jarju S."/>
            <person name="Secka A."/>
            <person name="Antonio M."/>
            <person name="Oren A."/>
            <person name="Chaudhuri R.R."/>
            <person name="La Ragione R."/>
            <person name="Hildebrand F."/>
            <person name="Pallen M.J."/>
        </authorList>
    </citation>
    <scope>NUCLEOTIDE SEQUENCE</scope>
    <source>
        <strain evidence="13">CHK154-7741</strain>
    </source>
</reference>
<proteinExistence type="inferred from homology"/>
<comment type="catalytic activity">
    <reaction evidence="11">
        <text>isopentenyl diphosphate + (2E)-geranyl diphosphate = (2E,6E)-farnesyl diphosphate + diphosphate</text>
        <dbReference type="Rhea" id="RHEA:19361"/>
        <dbReference type="ChEBI" id="CHEBI:33019"/>
        <dbReference type="ChEBI" id="CHEBI:58057"/>
        <dbReference type="ChEBI" id="CHEBI:128769"/>
        <dbReference type="ChEBI" id="CHEBI:175763"/>
        <dbReference type="EC" id="2.5.1.10"/>
    </reaction>
</comment>
<evidence type="ECO:0000256" key="11">
    <source>
        <dbReference type="ARBA" id="ARBA00049399"/>
    </source>
</evidence>
<dbReference type="PANTHER" id="PTHR43281">
    <property type="entry name" value="FARNESYL DIPHOSPHATE SYNTHASE"/>
    <property type="match status" value="1"/>
</dbReference>
<dbReference type="GO" id="GO:0004337">
    <property type="term" value="F:(2E,6E)-farnesyl diphosphate synthase activity"/>
    <property type="evidence" value="ECO:0007669"/>
    <property type="project" value="UniProtKB-EC"/>
</dbReference>
<dbReference type="EMBL" id="DVOD01000055">
    <property type="protein sequence ID" value="HIU92946.1"/>
    <property type="molecule type" value="Genomic_DNA"/>
</dbReference>
<dbReference type="GO" id="GO:0016114">
    <property type="term" value="P:terpenoid biosynthetic process"/>
    <property type="evidence" value="ECO:0007669"/>
    <property type="project" value="UniProtKB-ARBA"/>
</dbReference>
<evidence type="ECO:0000256" key="3">
    <source>
        <dbReference type="ARBA" id="ARBA00012439"/>
    </source>
</evidence>
<comment type="caution">
    <text evidence="13">The sequence shown here is derived from an EMBL/GenBank/DDBJ whole genome shotgun (WGS) entry which is preliminary data.</text>
</comment>
<dbReference type="AlphaFoldDB" id="A0A9D1N108"/>
<comment type="cofactor">
    <cofactor evidence="1">
        <name>Mg(2+)</name>
        <dbReference type="ChEBI" id="CHEBI:18420"/>
    </cofactor>
</comment>
<dbReference type="GO" id="GO:0046872">
    <property type="term" value="F:metal ion binding"/>
    <property type="evidence" value="ECO:0007669"/>
    <property type="project" value="UniProtKB-KW"/>
</dbReference>
<dbReference type="Proteomes" id="UP000886748">
    <property type="component" value="Unassembled WGS sequence"/>
</dbReference>
<dbReference type="SFLD" id="SFLDG01017">
    <property type="entry name" value="Polyprenyl_Transferase_Like"/>
    <property type="match status" value="1"/>
</dbReference>
<dbReference type="FunFam" id="1.10.600.10:FF:000001">
    <property type="entry name" value="Geranylgeranyl diphosphate synthase"/>
    <property type="match status" value="1"/>
</dbReference>
<comment type="similarity">
    <text evidence="2 12">Belongs to the FPP/GGPP synthase family.</text>
</comment>
<evidence type="ECO:0000256" key="1">
    <source>
        <dbReference type="ARBA" id="ARBA00001946"/>
    </source>
</evidence>
<dbReference type="InterPro" id="IPR033749">
    <property type="entry name" value="Polyprenyl_synt_CS"/>
</dbReference>